<reference evidence="2" key="1">
    <citation type="journal article" date="2020" name="Stud. Mycol.">
        <title>101 Dothideomycetes genomes: a test case for predicting lifestyles and emergence of pathogens.</title>
        <authorList>
            <person name="Haridas S."/>
            <person name="Albert R."/>
            <person name="Binder M."/>
            <person name="Bloem J."/>
            <person name="Labutti K."/>
            <person name="Salamov A."/>
            <person name="Andreopoulos B."/>
            <person name="Baker S."/>
            <person name="Barry K."/>
            <person name="Bills G."/>
            <person name="Bluhm B."/>
            <person name="Cannon C."/>
            <person name="Castanera R."/>
            <person name="Culley D."/>
            <person name="Daum C."/>
            <person name="Ezra D."/>
            <person name="Gonzalez J."/>
            <person name="Henrissat B."/>
            <person name="Kuo A."/>
            <person name="Liang C."/>
            <person name="Lipzen A."/>
            <person name="Lutzoni F."/>
            <person name="Magnuson J."/>
            <person name="Mondo S."/>
            <person name="Nolan M."/>
            <person name="Ohm R."/>
            <person name="Pangilinan J."/>
            <person name="Park H.-J."/>
            <person name="Ramirez L."/>
            <person name="Alfaro M."/>
            <person name="Sun H."/>
            <person name="Tritt A."/>
            <person name="Yoshinaga Y."/>
            <person name="Zwiers L.-H."/>
            <person name="Turgeon B."/>
            <person name="Goodwin S."/>
            <person name="Spatafora J."/>
            <person name="Crous P."/>
            <person name="Grigoriev I."/>
        </authorList>
    </citation>
    <scope>NUCLEOTIDE SEQUENCE</scope>
    <source>
        <strain evidence="2">CBS 122367</strain>
    </source>
</reference>
<feature type="non-terminal residue" evidence="2">
    <location>
        <position position="1"/>
    </location>
</feature>
<dbReference type="InterPro" id="IPR036397">
    <property type="entry name" value="RNaseH_sf"/>
</dbReference>
<sequence>LGPLLVPWIQQLKDAGHEPILLKDGSPAHTSRIAMEYLSVQHMNKFSWPGQSPDINAIEHVWPWVRRHITKDFHPSTC</sequence>
<evidence type="ECO:0000313" key="2">
    <source>
        <dbReference type="EMBL" id="KAF2685010.1"/>
    </source>
</evidence>
<accession>A0A6G1J470</accession>
<dbReference type="InterPro" id="IPR038717">
    <property type="entry name" value="Tc1-like_DDE_dom"/>
</dbReference>
<evidence type="ECO:0000259" key="1">
    <source>
        <dbReference type="Pfam" id="PF13358"/>
    </source>
</evidence>
<name>A0A6G1J470_9PLEO</name>
<dbReference type="Pfam" id="PF13358">
    <property type="entry name" value="DDE_3"/>
    <property type="match status" value="1"/>
</dbReference>
<protein>
    <recommendedName>
        <fullName evidence="1">Tc1-like transposase DDE domain-containing protein</fullName>
    </recommendedName>
</protein>
<evidence type="ECO:0000313" key="3">
    <source>
        <dbReference type="Proteomes" id="UP000799291"/>
    </source>
</evidence>
<dbReference type="AlphaFoldDB" id="A0A6G1J470"/>
<proteinExistence type="predicted"/>
<dbReference type="Gene3D" id="3.30.420.10">
    <property type="entry name" value="Ribonuclease H-like superfamily/Ribonuclease H"/>
    <property type="match status" value="1"/>
</dbReference>
<keyword evidence="3" id="KW-1185">Reference proteome</keyword>
<feature type="domain" description="Tc1-like transposase DDE" evidence="1">
    <location>
        <begin position="8"/>
        <end position="72"/>
    </location>
</feature>
<dbReference type="EMBL" id="MU005580">
    <property type="protein sequence ID" value="KAF2685010.1"/>
    <property type="molecule type" value="Genomic_DNA"/>
</dbReference>
<dbReference type="Proteomes" id="UP000799291">
    <property type="component" value="Unassembled WGS sequence"/>
</dbReference>
<dbReference type="OrthoDB" id="3774633at2759"/>
<gene>
    <name evidence="2" type="ORF">K458DRAFT_302017</name>
</gene>
<organism evidence="2 3">
    <name type="scientific">Lentithecium fluviatile CBS 122367</name>
    <dbReference type="NCBI Taxonomy" id="1168545"/>
    <lineage>
        <taxon>Eukaryota</taxon>
        <taxon>Fungi</taxon>
        <taxon>Dikarya</taxon>
        <taxon>Ascomycota</taxon>
        <taxon>Pezizomycotina</taxon>
        <taxon>Dothideomycetes</taxon>
        <taxon>Pleosporomycetidae</taxon>
        <taxon>Pleosporales</taxon>
        <taxon>Massarineae</taxon>
        <taxon>Lentitheciaceae</taxon>
        <taxon>Lentithecium</taxon>
    </lineage>
</organism>
<dbReference type="GO" id="GO:0003676">
    <property type="term" value="F:nucleic acid binding"/>
    <property type="evidence" value="ECO:0007669"/>
    <property type="project" value="InterPro"/>
</dbReference>